<evidence type="ECO:0008006" key="5">
    <source>
        <dbReference type="Google" id="ProtNLM"/>
    </source>
</evidence>
<dbReference type="Proteomes" id="UP001652680">
    <property type="component" value="Unassembled WGS sequence"/>
</dbReference>
<reference evidence="4" key="1">
    <citation type="journal article" date="2021" name="Elife">
        <title>Highly contiguous assemblies of 101 drosophilid genomes.</title>
        <authorList>
            <person name="Kim B.Y."/>
            <person name="Wang J.R."/>
            <person name="Miller D.E."/>
            <person name="Barmina O."/>
            <person name="Delaney E."/>
            <person name="Thompson A."/>
            <person name="Comeault A.A."/>
            <person name="Peede D."/>
            <person name="D'Agostino E.R."/>
            <person name="Pelaez J."/>
            <person name="Aguilar J.M."/>
            <person name="Haji D."/>
            <person name="Matsunaga T."/>
            <person name="Armstrong E.E."/>
            <person name="Zych M."/>
            <person name="Ogawa Y."/>
            <person name="Stamenkovic-Radak M."/>
            <person name="Jelic M."/>
            <person name="Veselinovic M.S."/>
            <person name="Tanaskovic M."/>
            <person name="Eric P."/>
            <person name="Gao J.J."/>
            <person name="Katoh T.K."/>
            <person name="Toda M.J."/>
            <person name="Watabe H."/>
            <person name="Watada M."/>
            <person name="Davis J.S."/>
            <person name="Moyle L.C."/>
            <person name="Manoli G."/>
            <person name="Bertolini E."/>
            <person name="Kostal V."/>
            <person name="Hawley R.S."/>
            <person name="Takahashi A."/>
            <person name="Jones C.D."/>
            <person name="Price D.K."/>
            <person name="Whiteman N."/>
            <person name="Kopp A."/>
            <person name="Matute D.R."/>
            <person name="Petrov D.A."/>
        </authorList>
    </citation>
    <scope>NUCLEOTIDE SEQUENCE [LARGE SCALE GENOMIC DNA]</scope>
</reference>
<keyword evidence="2" id="KW-0325">Glycoprotein</keyword>
<sequence>MATLHVFGKKRQNINKQFKLNMKQLHVTLLYESLCPDTRNFMHQLGPVYKEFQDYIDILLVPFGKAQSERNGAIFHCQHGPAECKGNRLQGCVINSTANQAAQVQFVVCQMLAPDYSRIDQCANEAGLLTDVVQCLSSETGTKLQLQAELVTKKYSPSFIPTIVYNGVFDQQLQDHSLRDFRGTVCYLLRQRNLLPSSSTICQ</sequence>
<dbReference type="GeneID" id="108042060"/>
<dbReference type="Pfam" id="PF03227">
    <property type="entry name" value="GILT"/>
    <property type="match status" value="1"/>
</dbReference>
<comment type="similarity">
    <text evidence="1">Belongs to the GILT family.</text>
</comment>
<name>A0ABM5H764_DRORH</name>
<keyword evidence="4" id="KW-1185">Reference proteome</keyword>
<evidence type="ECO:0000256" key="2">
    <source>
        <dbReference type="ARBA" id="ARBA00023180"/>
    </source>
</evidence>
<organism evidence="3 4">
    <name type="scientific">Drosophila rhopaloa</name>
    <name type="common">Fruit fly</name>
    <dbReference type="NCBI Taxonomy" id="1041015"/>
    <lineage>
        <taxon>Eukaryota</taxon>
        <taxon>Metazoa</taxon>
        <taxon>Ecdysozoa</taxon>
        <taxon>Arthropoda</taxon>
        <taxon>Hexapoda</taxon>
        <taxon>Insecta</taxon>
        <taxon>Pterygota</taxon>
        <taxon>Neoptera</taxon>
        <taxon>Endopterygota</taxon>
        <taxon>Diptera</taxon>
        <taxon>Brachycera</taxon>
        <taxon>Muscomorpha</taxon>
        <taxon>Ephydroidea</taxon>
        <taxon>Drosophilidae</taxon>
        <taxon>Drosophila</taxon>
        <taxon>Sophophora</taxon>
    </lineage>
</organism>
<proteinExistence type="inferred from homology"/>
<dbReference type="PANTHER" id="PTHR13234:SF68">
    <property type="entry name" value="GH19763P"/>
    <property type="match status" value="1"/>
</dbReference>
<dbReference type="EnsemblMetazoa" id="XM_017120180.2">
    <property type="protein sequence ID" value="XP_016975669.2"/>
    <property type="gene ID" value="LOC108042060"/>
</dbReference>
<reference evidence="3" key="2">
    <citation type="submission" date="2025-05" db="UniProtKB">
        <authorList>
            <consortium name="EnsemblMetazoa"/>
        </authorList>
    </citation>
    <scope>IDENTIFICATION</scope>
</reference>
<dbReference type="RefSeq" id="XP_016975669.2">
    <property type="nucleotide sequence ID" value="XM_017120180.2"/>
</dbReference>
<dbReference type="PANTHER" id="PTHR13234">
    <property type="entry name" value="GAMMA-INTERFERON INDUCIBLE LYSOSOMAL THIOL REDUCTASE GILT"/>
    <property type="match status" value="1"/>
</dbReference>
<evidence type="ECO:0000313" key="3">
    <source>
        <dbReference type="EnsemblMetazoa" id="XP_016975669.2"/>
    </source>
</evidence>
<evidence type="ECO:0000256" key="1">
    <source>
        <dbReference type="ARBA" id="ARBA00005679"/>
    </source>
</evidence>
<protein>
    <recommendedName>
        <fullName evidence="5">GILT-like protein F37H8.5</fullName>
    </recommendedName>
</protein>
<evidence type="ECO:0000313" key="4">
    <source>
        <dbReference type="Proteomes" id="UP001652680"/>
    </source>
</evidence>
<dbReference type="InterPro" id="IPR004911">
    <property type="entry name" value="Interferon-induced_GILT"/>
</dbReference>
<accession>A0ABM5H764</accession>